<sequence>MKSIYSDTYYRNIYTIQSAKNSFSANFARIDEEKLKAILQSGWKGSNFSERLWDNSVNNLPKLLSETLFRGISLGYGADMLAKMARVKLKDFSKYQIHRLVTTETAHITEIANLSSYRESGIKRVEWLATLESHTCDICRQLDGKKFDIEKAQKAPQHPYCRCTLIPITSYDKRIDSLFESIDNKRWNRTPKTGKGKIVKVNTFDEWSKLVNIKV</sequence>
<evidence type="ECO:0000313" key="3">
    <source>
        <dbReference type="Proteomes" id="UP001056730"/>
    </source>
</evidence>
<proteinExistence type="predicted"/>
<dbReference type="NCBIfam" id="TIGR01641">
    <property type="entry name" value="phageSPP1_gp7"/>
    <property type="match status" value="1"/>
</dbReference>
<protein>
    <submittedName>
        <fullName evidence="2">Phage head morphogenesis protein</fullName>
    </submittedName>
</protein>
<dbReference type="AlphaFoldDB" id="A0A9Q8Y542"/>
<dbReference type="KEGG" id="lfo:LMK00_06775"/>
<gene>
    <name evidence="2" type="ORF">LMK00_06775</name>
</gene>
<dbReference type="Proteomes" id="UP001056730">
    <property type="component" value="Chromosome"/>
</dbReference>
<dbReference type="Pfam" id="PF04233">
    <property type="entry name" value="Phage_Mu_F"/>
    <property type="match status" value="1"/>
</dbReference>
<evidence type="ECO:0000259" key="1">
    <source>
        <dbReference type="Pfam" id="PF04233"/>
    </source>
</evidence>
<dbReference type="InterPro" id="IPR006528">
    <property type="entry name" value="Phage_head_morphogenesis_dom"/>
</dbReference>
<feature type="domain" description="Phage head morphogenesis" evidence="1">
    <location>
        <begin position="66"/>
        <end position="166"/>
    </location>
</feature>
<organism evidence="2 3">
    <name type="scientific">Lactococcus formosensis</name>
    <dbReference type="NCBI Taxonomy" id="1281486"/>
    <lineage>
        <taxon>Bacteria</taxon>
        <taxon>Bacillati</taxon>
        <taxon>Bacillota</taxon>
        <taxon>Bacilli</taxon>
        <taxon>Lactobacillales</taxon>
        <taxon>Streptococcaceae</taxon>
        <taxon>Lactococcus</taxon>
    </lineage>
</organism>
<dbReference type="EMBL" id="CP086395">
    <property type="protein sequence ID" value="USJ21522.1"/>
    <property type="molecule type" value="Genomic_DNA"/>
</dbReference>
<accession>A0A9Q8Y542</accession>
<reference evidence="2" key="1">
    <citation type="journal article" date="2022" name="Front. Microbiol.">
        <title>Feed Insects as a Reservoir of Granadaene-Producing Lactococci.</title>
        <authorList>
            <person name="Neuzil-Bunesova V."/>
            <person name="Ramirez Garcia A."/>
            <person name="Modrackova N."/>
            <person name="Makovska M."/>
            <person name="Sabolova M."/>
            <person name="Sproer C."/>
            <person name="Bunk B."/>
            <person name="Blom J."/>
            <person name="Schwab C."/>
        </authorList>
    </citation>
    <scope>NUCLEOTIDE SEQUENCE</scope>
    <source>
        <strain evidence="2">I4/6O</strain>
    </source>
</reference>
<evidence type="ECO:0000313" key="2">
    <source>
        <dbReference type="EMBL" id="USJ21522.1"/>
    </source>
</evidence>
<name>A0A9Q8Y542_9LACT</name>